<protein>
    <submittedName>
        <fullName evidence="5">Sodium ABC transporter ATP-binding protein</fullName>
    </submittedName>
</protein>
<proteinExistence type="predicted"/>
<dbReference type="Pfam" id="PF00005">
    <property type="entry name" value="ABC_tran"/>
    <property type="match status" value="1"/>
</dbReference>
<keyword evidence="1" id="KW-0813">Transport</keyword>
<dbReference type="PANTHER" id="PTHR42939:SF3">
    <property type="entry name" value="ABC TRANSPORTER ATP-BINDING COMPONENT"/>
    <property type="match status" value="1"/>
</dbReference>
<dbReference type="InterPro" id="IPR003593">
    <property type="entry name" value="AAA+_ATPase"/>
</dbReference>
<keyword evidence="3 5" id="KW-0067">ATP-binding</keyword>
<dbReference type="GO" id="GO:0016887">
    <property type="term" value="F:ATP hydrolysis activity"/>
    <property type="evidence" value="ECO:0007669"/>
    <property type="project" value="InterPro"/>
</dbReference>
<dbReference type="InterPro" id="IPR027417">
    <property type="entry name" value="P-loop_NTPase"/>
</dbReference>
<name>A0A2K4FCQ2_9STAP</name>
<keyword evidence="6" id="KW-1185">Reference proteome</keyword>
<dbReference type="SUPFAM" id="SSF52540">
    <property type="entry name" value="P-loop containing nucleoside triphosphate hydrolases"/>
    <property type="match status" value="1"/>
</dbReference>
<evidence type="ECO:0000259" key="4">
    <source>
        <dbReference type="PROSITE" id="PS50893"/>
    </source>
</evidence>
<feature type="domain" description="ABC transporter" evidence="4">
    <location>
        <begin position="2"/>
        <end position="230"/>
    </location>
</feature>
<evidence type="ECO:0000256" key="1">
    <source>
        <dbReference type="ARBA" id="ARBA00022448"/>
    </source>
</evidence>
<evidence type="ECO:0000313" key="5">
    <source>
        <dbReference type="EMBL" id="POA09130.1"/>
    </source>
</evidence>
<reference evidence="5 6" key="1">
    <citation type="submission" date="2017-08" db="EMBL/GenBank/DDBJ databases">
        <title>Draft genome sequences of 64 type strains of genus Staph aureus.</title>
        <authorList>
            <person name="Cole K."/>
            <person name="Golubchik T."/>
            <person name="Russell J."/>
            <person name="Foster D."/>
            <person name="Llewelyn M."/>
            <person name="Wilson D."/>
            <person name="Crook D."/>
            <person name="Paul J."/>
        </authorList>
    </citation>
    <scope>NUCLEOTIDE SEQUENCE [LARGE SCALE GENOMIC DNA]</scope>
    <source>
        <strain evidence="5 6">DSM 29875</strain>
    </source>
</reference>
<dbReference type="AlphaFoldDB" id="A0A2K4FCQ2"/>
<dbReference type="InterPro" id="IPR003439">
    <property type="entry name" value="ABC_transporter-like_ATP-bd"/>
</dbReference>
<gene>
    <name evidence="5" type="ORF">CD039_06445</name>
</gene>
<comment type="caution">
    <text evidence="5">The sequence shown here is derived from an EMBL/GenBank/DDBJ whole genome shotgun (WGS) entry which is preliminary data.</text>
</comment>
<dbReference type="Proteomes" id="UP000242712">
    <property type="component" value="Unassembled WGS sequence"/>
</dbReference>
<sequence length="302" mass="34546">MMNAIELNNVSYKTKRFQLDDISFNVPQGFVTGFIGANGSGKTTIIRLIMDLLQADKGSIRLFGKSMNMDEVGIKEKIGFVYSELYLNDKWTIKKAEKMIAPFYKNWNHDTFYDYLNQFDLPYKAKIKTLSTGMKMKLNIAFAFSHDAELFILDEPTAGLDPIVRNEVLDLIQKELINENKTVLLSTHIISDLEKIADYLVYLKDGDIILDNYLDEIIQNYKIVRGSNDLLDDELKDLTIFHEDNKTGFTALTKEHQVFEELFGNQVMVNNPTIEELMIYLGKGDIEGSHSSHQSQDEVASQ</sequence>
<dbReference type="GO" id="GO:0005524">
    <property type="term" value="F:ATP binding"/>
    <property type="evidence" value="ECO:0007669"/>
    <property type="project" value="UniProtKB-KW"/>
</dbReference>
<evidence type="ECO:0000256" key="2">
    <source>
        <dbReference type="ARBA" id="ARBA00022741"/>
    </source>
</evidence>
<dbReference type="Gene3D" id="3.40.50.300">
    <property type="entry name" value="P-loop containing nucleotide triphosphate hydrolases"/>
    <property type="match status" value="1"/>
</dbReference>
<keyword evidence="2" id="KW-0547">Nucleotide-binding</keyword>
<dbReference type="PANTHER" id="PTHR42939">
    <property type="entry name" value="ABC TRANSPORTER ATP-BINDING PROTEIN ALBC-RELATED"/>
    <property type="match status" value="1"/>
</dbReference>
<dbReference type="InterPro" id="IPR051782">
    <property type="entry name" value="ABC_Transporter_VariousFunc"/>
</dbReference>
<evidence type="ECO:0000256" key="3">
    <source>
        <dbReference type="ARBA" id="ARBA00022840"/>
    </source>
</evidence>
<dbReference type="SMART" id="SM00382">
    <property type="entry name" value="AAA"/>
    <property type="match status" value="1"/>
</dbReference>
<dbReference type="NCBIfam" id="NF047565">
    <property type="entry name" value="PSM_export_PmtA"/>
    <property type="match status" value="1"/>
</dbReference>
<dbReference type="CDD" id="cd03230">
    <property type="entry name" value="ABC_DR_subfamily_A"/>
    <property type="match status" value="1"/>
</dbReference>
<accession>A0A2K4FCQ2</accession>
<dbReference type="EMBL" id="PPPX01000004">
    <property type="protein sequence ID" value="POA09130.1"/>
    <property type="molecule type" value="Genomic_DNA"/>
</dbReference>
<evidence type="ECO:0000313" key="6">
    <source>
        <dbReference type="Proteomes" id="UP000242712"/>
    </source>
</evidence>
<organism evidence="5 6">
    <name type="scientific">Staphylococcus argensis</name>
    <dbReference type="NCBI Taxonomy" id="1607738"/>
    <lineage>
        <taxon>Bacteria</taxon>
        <taxon>Bacillati</taxon>
        <taxon>Bacillota</taxon>
        <taxon>Bacilli</taxon>
        <taxon>Bacillales</taxon>
        <taxon>Staphylococcaceae</taxon>
        <taxon>Staphylococcus</taxon>
    </lineage>
</organism>
<dbReference type="PROSITE" id="PS50893">
    <property type="entry name" value="ABC_TRANSPORTER_2"/>
    <property type="match status" value="1"/>
</dbReference>